<dbReference type="PANTHER" id="PTHR11727:SF7">
    <property type="entry name" value="DIMETHYLADENOSINE TRANSFERASE-RELATED"/>
    <property type="match status" value="1"/>
</dbReference>
<evidence type="ECO:0000256" key="5">
    <source>
        <dbReference type="PROSITE-ProRule" id="PRU01026"/>
    </source>
</evidence>
<evidence type="ECO:0000256" key="4">
    <source>
        <dbReference type="ARBA" id="ARBA00022884"/>
    </source>
</evidence>
<keyword evidence="2 5" id="KW-0808">Transferase</keyword>
<comment type="similarity">
    <text evidence="5">Belongs to the class I-like SAM-binding methyltransferase superfamily. rRNA adenine N(6)-methyltransferase family.</text>
</comment>
<dbReference type="EMBL" id="KU612222">
    <property type="protein sequence ID" value="ANZ79476.1"/>
    <property type="molecule type" value="Genomic_DNA"/>
</dbReference>
<feature type="binding site" evidence="5">
    <location>
        <position position="84"/>
    </location>
    <ligand>
        <name>S-adenosyl-L-methionine</name>
        <dbReference type="ChEBI" id="CHEBI:59789"/>
    </ligand>
</feature>
<sequence>MNRKSVRFGQNFVTSINDINKICKKIDVNSNDVYFEIGPGKGHFTQYFVERAKEVIAIEIDSELIPILNNKFSDLDNIKIINHDFMSYELPSTFKYKVFGNIPFNLSTSIIRKLSLEKYADEIYLIVELGFAKRLEDLNRKMGLMLAPFYEISILYNIPKRYFHPIPSVEVVLIKLKRTSYNMSMKEYIKYEDFIEKWVKKDYNVLFTKNQLKQAIRYGNIDNLRILKVDQILSIFESYKLFNGLK</sequence>
<feature type="binding site" evidence="5">
    <location>
        <position position="59"/>
    </location>
    <ligand>
        <name>S-adenosyl-L-methionine</name>
        <dbReference type="ChEBI" id="CHEBI:59789"/>
    </ligand>
</feature>
<feature type="binding site" evidence="5">
    <location>
        <position position="101"/>
    </location>
    <ligand>
        <name>S-adenosyl-L-methionine</name>
        <dbReference type="ChEBI" id="CHEBI:59789"/>
    </ligand>
</feature>
<dbReference type="PANTHER" id="PTHR11727">
    <property type="entry name" value="DIMETHYLADENOSINE TRANSFERASE"/>
    <property type="match status" value="1"/>
</dbReference>
<evidence type="ECO:0000256" key="2">
    <source>
        <dbReference type="ARBA" id="ARBA00022679"/>
    </source>
</evidence>
<dbReference type="InterPro" id="IPR001737">
    <property type="entry name" value="KsgA/Erm"/>
</dbReference>
<dbReference type="InterPro" id="IPR020598">
    <property type="entry name" value="rRNA_Ade_methylase_Trfase_N"/>
</dbReference>
<protein>
    <submittedName>
        <fullName evidence="7">Erm(47)</fullName>
    </submittedName>
</protein>
<feature type="domain" description="Ribosomal RNA adenine methylase transferase N-terminal" evidence="6">
    <location>
        <begin position="18"/>
        <end position="180"/>
    </location>
</feature>
<dbReference type="NCBIfam" id="NF000499">
    <property type="entry name" value="Erm23S_rRNA_broad"/>
    <property type="match status" value="1"/>
</dbReference>
<dbReference type="AlphaFoldDB" id="A0A1B2JLG7"/>
<feature type="binding site" evidence="5">
    <location>
        <position position="11"/>
    </location>
    <ligand>
        <name>S-adenosyl-L-methionine</name>
        <dbReference type="ChEBI" id="CHEBI:59789"/>
    </ligand>
</feature>
<dbReference type="SMART" id="SM00650">
    <property type="entry name" value="rADc"/>
    <property type="match status" value="1"/>
</dbReference>
<evidence type="ECO:0000259" key="6">
    <source>
        <dbReference type="SMART" id="SM00650"/>
    </source>
</evidence>
<dbReference type="SUPFAM" id="SSF53335">
    <property type="entry name" value="S-adenosyl-L-methionine-dependent methyltransferases"/>
    <property type="match status" value="1"/>
</dbReference>
<name>A0A1B2JLG7_9FIRM</name>
<dbReference type="InterPro" id="IPR023165">
    <property type="entry name" value="rRNA_Ade_diMease-like_C"/>
</dbReference>
<dbReference type="Pfam" id="PF00398">
    <property type="entry name" value="RrnaAD"/>
    <property type="match status" value="1"/>
</dbReference>
<evidence type="ECO:0000313" key="7">
    <source>
        <dbReference type="EMBL" id="ANZ79476.1"/>
    </source>
</evidence>
<proteinExistence type="inferred from homology"/>
<dbReference type="Gene3D" id="1.10.8.100">
    <property type="entry name" value="Ribosomal RNA adenine dimethylase-like, domain 2"/>
    <property type="match status" value="1"/>
</dbReference>
<gene>
    <name evidence="7" type="primary">erm(47)</name>
</gene>
<keyword evidence="3 5" id="KW-0949">S-adenosyl-L-methionine</keyword>
<dbReference type="GO" id="GO:0000179">
    <property type="term" value="F:rRNA (adenine-N6,N6-)-dimethyltransferase activity"/>
    <property type="evidence" value="ECO:0007669"/>
    <property type="project" value="UniProtKB-UniRule"/>
</dbReference>
<dbReference type="CARD" id="ARO:3003908">
    <property type="molecule name" value="Erm(47)"/>
    <property type="mechanism identifier" value="ARO:0001001"/>
    <property type="mechanism name" value="antibiotic target alteration"/>
</dbReference>
<dbReference type="GO" id="GO:0003723">
    <property type="term" value="F:RNA binding"/>
    <property type="evidence" value="ECO:0007669"/>
    <property type="project" value="UniProtKB-UniRule"/>
</dbReference>
<dbReference type="InterPro" id="IPR029063">
    <property type="entry name" value="SAM-dependent_MTases_sf"/>
</dbReference>
<feature type="binding site" evidence="5">
    <location>
        <position position="38"/>
    </location>
    <ligand>
        <name>S-adenosyl-L-methionine</name>
        <dbReference type="ChEBI" id="CHEBI:59789"/>
    </ligand>
</feature>
<dbReference type="GO" id="GO:0005829">
    <property type="term" value="C:cytosol"/>
    <property type="evidence" value="ECO:0007669"/>
    <property type="project" value="TreeGrafter"/>
</dbReference>
<dbReference type="SMR" id="A0A1B2JLG7"/>
<dbReference type="PROSITE" id="PS51689">
    <property type="entry name" value="SAM_RNA_A_N6_MT"/>
    <property type="match status" value="1"/>
</dbReference>
<dbReference type="RefSeq" id="WP_087587932.1">
    <property type="nucleotide sequence ID" value="NG_054944.1"/>
</dbReference>
<reference evidence="7" key="1">
    <citation type="journal article" date="2016" name="J. Antimicrob. Chemother.">
        <title>Novel chromosome-encoded erm(47) determinant responsible for constitutive MLSB resistance in Helcococcus kunzii.</title>
        <authorList>
            <person name="Guerin F."/>
            <person name="Isnard C."/>
            <person name="Bucquet F."/>
            <person name="Fines-Guyon M."/>
            <person name="Giard J.C."/>
            <person name="Burrus V."/>
            <person name="Cattoir V."/>
        </authorList>
    </citation>
    <scope>NUCLEOTIDE SEQUENCE</scope>
    <source>
        <strain evidence="7">UCN99</strain>
    </source>
</reference>
<evidence type="ECO:0000256" key="1">
    <source>
        <dbReference type="ARBA" id="ARBA00022603"/>
    </source>
</evidence>
<dbReference type="Gene3D" id="3.40.50.150">
    <property type="entry name" value="Vaccinia Virus protein VP39"/>
    <property type="match status" value="1"/>
</dbReference>
<keyword evidence="1 5" id="KW-0489">Methyltransferase</keyword>
<feature type="binding site" evidence="5">
    <location>
        <position position="13"/>
    </location>
    <ligand>
        <name>S-adenosyl-L-methionine</name>
        <dbReference type="ChEBI" id="CHEBI:59789"/>
    </ligand>
</feature>
<accession>A0A1B2JLG7</accession>
<keyword evidence="4 5" id="KW-0694">RNA-binding</keyword>
<evidence type="ECO:0000256" key="3">
    <source>
        <dbReference type="ARBA" id="ARBA00022691"/>
    </source>
</evidence>
<organism evidence="7">
    <name type="scientific">Helcococcus kunzii</name>
    <dbReference type="NCBI Taxonomy" id="40091"/>
    <lineage>
        <taxon>Bacteria</taxon>
        <taxon>Bacillati</taxon>
        <taxon>Bacillota</taxon>
        <taxon>Tissierellia</taxon>
        <taxon>Tissierellales</taxon>
        <taxon>Peptoniphilaceae</taxon>
        <taxon>Helcococcus</taxon>
    </lineage>
</organism>